<dbReference type="EMBL" id="JAIHOM010000028">
    <property type="protein sequence ID" value="MCW6036126.1"/>
    <property type="molecule type" value="Genomic_DNA"/>
</dbReference>
<protein>
    <recommendedName>
        <fullName evidence="5">Secreted protein</fullName>
    </recommendedName>
</protein>
<sequence length="297" mass="32256">MKTQPLLSRLVLSGCLVILPALGVQAQEPAPLIAQSSVCQNYSPEAAAQEALLLQMINQARQQEQRQGGGLGNLQQFLTLAERFLPGALGDRVNLGQVTSILNQIMSWVGADNSLSQSAPDPEMTRVMEVVSRRLEPLLRQSRGNLDPKQVVNILMDTASEVGEVKARQPQQDSTLDYLTRELETLRRQCRSGVSPNRPTPLPAPAPIPSSGSGLPSLPPQAASRSVQLYTQACQDRGGTISSHYEGEDTGEGRLEYRQMLQCIPGARALDWADMENDCLAAGGEWLGERSGPICRF</sequence>
<proteinExistence type="predicted"/>
<gene>
    <name evidence="3" type="ORF">K4A83_07550</name>
</gene>
<evidence type="ECO:0008006" key="5">
    <source>
        <dbReference type="Google" id="ProtNLM"/>
    </source>
</evidence>
<dbReference type="Proteomes" id="UP001526426">
    <property type="component" value="Unassembled WGS sequence"/>
</dbReference>
<organism evidence="3 4">
    <name type="scientific">Spirulina subsalsa FACHB-351</name>
    <dbReference type="NCBI Taxonomy" id="234711"/>
    <lineage>
        <taxon>Bacteria</taxon>
        <taxon>Bacillati</taxon>
        <taxon>Cyanobacteriota</taxon>
        <taxon>Cyanophyceae</taxon>
        <taxon>Spirulinales</taxon>
        <taxon>Spirulinaceae</taxon>
        <taxon>Spirulina</taxon>
    </lineage>
</organism>
<name>A0ABT3L3P9_9CYAN</name>
<feature type="chain" id="PRO_5047490803" description="Secreted protein" evidence="2">
    <location>
        <begin position="27"/>
        <end position="297"/>
    </location>
</feature>
<comment type="caution">
    <text evidence="3">The sequence shown here is derived from an EMBL/GenBank/DDBJ whole genome shotgun (WGS) entry which is preliminary data.</text>
</comment>
<keyword evidence="4" id="KW-1185">Reference proteome</keyword>
<evidence type="ECO:0000313" key="4">
    <source>
        <dbReference type="Proteomes" id="UP001526426"/>
    </source>
</evidence>
<dbReference type="RefSeq" id="WP_265263868.1">
    <property type="nucleotide sequence ID" value="NZ_JAIHOM010000028.1"/>
</dbReference>
<feature type="compositionally biased region" description="Pro residues" evidence="1">
    <location>
        <begin position="198"/>
        <end position="208"/>
    </location>
</feature>
<reference evidence="3 4" key="1">
    <citation type="submission" date="2021-08" db="EMBL/GenBank/DDBJ databases">
        <title>Draft genome sequence of Spirulina subsalsa with high tolerance to salinity and hype-accumulation of phycocyanin.</title>
        <authorList>
            <person name="Pei H."/>
            <person name="Jiang L."/>
        </authorList>
    </citation>
    <scope>NUCLEOTIDE SEQUENCE [LARGE SCALE GENOMIC DNA]</scope>
    <source>
        <strain evidence="3 4">FACHB-351</strain>
    </source>
</reference>
<feature type="region of interest" description="Disordered" evidence="1">
    <location>
        <begin position="190"/>
        <end position="222"/>
    </location>
</feature>
<evidence type="ECO:0000256" key="2">
    <source>
        <dbReference type="SAM" id="SignalP"/>
    </source>
</evidence>
<keyword evidence="2" id="KW-0732">Signal</keyword>
<evidence type="ECO:0000256" key="1">
    <source>
        <dbReference type="SAM" id="MobiDB-lite"/>
    </source>
</evidence>
<feature type="signal peptide" evidence="2">
    <location>
        <begin position="1"/>
        <end position="26"/>
    </location>
</feature>
<evidence type="ECO:0000313" key="3">
    <source>
        <dbReference type="EMBL" id="MCW6036126.1"/>
    </source>
</evidence>
<accession>A0ABT3L3P9</accession>